<keyword evidence="1" id="KW-0472">Membrane</keyword>
<evidence type="ECO:0000256" key="1">
    <source>
        <dbReference type="SAM" id="Phobius"/>
    </source>
</evidence>
<comment type="caution">
    <text evidence="2">The sequence shown here is derived from an EMBL/GenBank/DDBJ whole genome shotgun (WGS) entry which is preliminary data.</text>
</comment>
<protein>
    <submittedName>
        <fullName evidence="2">Uncharacterized protein</fullName>
    </submittedName>
</protein>
<dbReference type="EMBL" id="JAOPLV010000004">
    <property type="protein sequence ID" value="MDM5140088.1"/>
    <property type="molecule type" value="Genomic_DNA"/>
</dbReference>
<dbReference type="RefSeq" id="WP_290021838.1">
    <property type="nucleotide sequence ID" value="NZ_JAOPLV010000004.1"/>
</dbReference>
<proteinExistence type="predicted"/>
<evidence type="ECO:0000313" key="2">
    <source>
        <dbReference type="EMBL" id="MDM5140088.1"/>
    </source>
</evidence>
<name>A0AAW7ICL4_9GAMM</name>
<evidence type="ECO:0000313" key="3">
    <source>
        <dbReference type="Proteomes" id="UP001168216"/>
    </source>
</evidence>
<keyword evidence="1" id="KW-0812">Transmembrane</keyword>
<keyword evidence="1" id="KW-1133">Transmembrane helix</keyword>
<dbReference type="PROSITE" id="PS51257">
    <property type="entry name" value="PROKAR_LIPOPROTEIN"/>
    <property type="match status" value="1"/>
</dbReference>
<organism evidence="2 3">
    <name type="scientific">Aeromonas bestiarum</name>
    <dbReference type="NCBI Taxonomy" id="105751"/>
    <lineage>
        <taxon>Bacteria</taxon>
        <taxon>Pseudomonadati</taxon>
        <taxon>Pseudomonadota</taxon>
        <taxon>Gammaproteobacteria</taxon>
        <taxon>Aeromonadales</taxon>
        <taxon>Aeromonadaceae</taxon>
        <taxon>Aeromonas</taxon>
    </lineage>
</organism>
<dbReference type="AlphaFoldDB" id="A0AAW7ICL4"/>
<feature type="transmembrane region" description="Helical" evidence="1">
    <location>
        <begin position="12"/>
        <end position="36"/>
    </location>
</feature>
<reference evidence="2" key="1">
    <citation type="submission" date="2023-08" db="EMBL/GenBank/DDBJ databases">
        <title>WGS of Aeromonas isolates.</title>
        <authorList>
            <person name="Lee H."/>
        </authorList>
    </citation>
    <scope>NUCLEOTIDE SEQUENCE</scope>
    <source>
        <strain evidence="2">SL22</strain>
    </source>
</reference>
<dbReference type="Proteomes" id="UP001168216">
    <property type="component" value="Unassembled WGS sequence"/>
</dbReference>
<feature type="transmembrane region" description="Helical" evidence="1">
    <location>
        <begin position="42"/>
        <end position="64"/>
    </location>
</feature>
<gene>
    <name evidence="2" type="ORF">OB959_09760</name>
</gene>
<sequence>MQRIIGSLLAVVLWLTVWLSPLLLTMAAGCMLVWAVQGDDYLVMHFRTVLLTAGAVGLLPSLWLTERVRRRHGVLNFYAMLMNNKELNSTTPRSRQS</sequence>
<accession>A0AAW7ICL4</accession>